<sequence length="186" mass="20839">MTTDKHIAPPLLRRNAQRGFSLVEILIVLALAAMVAGVVVINAPPGRSDVRRAAERLAARLDFAAQDAITKGALIGVRLGEDGYAFYRYERGEWKENAEPRLTAENFSADFSVAVTREEPAKKNEPDDTRRRERRDEDDKIVRPDLRFLPTGESTPVTVVFQDRREVWRVTLDGAGHVDVRDEDGA</sequence>
<keyword evidence="6 12" id="KW-0812">Transmembrane</keyword>
<feature type="compositionally biased region" description="Basic and acidic residues" evidence="11">
    <location>
        <begin position="116"/>
        <end position="146"/>
    </location>
</feature>
<organism evidence="14 15">
    <name type="scientific">Hyphococcus aureus</name>
    <dbReference type="NCBI Taxonomy" id="2666033"/>
    <lineage>
        <taxon>Bacteria</taxon>
        <taxon>Pseudomonadati</taxon>
        <taxon>Pseudomonadota</taxon>
        <taxon>Alphaproteobacteria</taxon>
        <taxon>Parvularculales</taxon>
        <taxon>Parvularculaceae</taxon>
        <taxon>Hyphococcus</taxon>
    </lineage>
</organism>
<keyword evidence="3" id="KW-1003">Cell membrane</keyword>
<gene>
    <name evidence="14" type="primary">gspH</name>
    <name evidence="14" type="ORF">ACFMB1_14395</name>
</gene>
<reference evidence="14 15" key="1">
    <citation type="submission" date="2024-09" db="EMBL/GenBank/DDBJ databases">
        <authorList>
            <person name="Zhang Z.-H."/>
        </authorList>
    </citation>
    <scope>NUCLEOTIDE SEQUENCE [LARGE SCALE GENOMIC DNA]</scope>
    <source>
        <strain evidence="14 15">HHTR114</strain>
    </source>
</reference>
<evidence type="ECO:0000256" key="1">
    <source>
        <dbReference type="ARBA" id="ARBA00004377"/>
    </source>
</evidence>
<accession>A0ABW1KXD1</accession>
<evidence type="ECO:0000313" key="15">
    <source>
        <dbReference type="Proteomes" id="UP001596116"/>
    </source>
</evidence>
<keyword evidence="8 12" id="KW-0472">Membrane</keyword>
<dbReference type="InterPro" id="IPR049875">
    <property type="entry name" value="TypeII_GspH"/>
</dbReference>
<evidence type="ECO:0000256" key="5">
    <source>
        <dbReference type="ARBA" id="ARBA00022519"/>
    </source>
</evidence>
<keyword evidence="7 12" id="KW-1133">Transmembrane helix</keyword>
<evidence type="ECO:0000256" key="8">
    <source>
        <dbReference type="ARBA" id="ARBA00023136"/>
    </source>
</evidence>
<comment type="subcellular location">
    <subcellularLocation>
        <location evidence="1">Cell inner membrane</location>
        <topology evidence="1">Single-pass membrane protein</topology>
    </subcellularLocation>
</comment>
<evidence type="ECO:0000313" key="14">
    <source>
        <dbReference type="EMBL" id="MFC6036745.1"/>
    </source>
</evidence>
<evidence type="ECO:0000256" key="3">
    <source>
        <dbReference type="ARBA" id="ARBA00022475"/>
    </source>
</evidence>
<dbReference type="EMBL" id="JBHPON010000002">
    <property type="protein sequence ID" value="MFC6036745.1"/>
    <property type="molecule type" value="Genomic_DNA"/>
</dbReference>
<dbReference type="NCBIfam" id="TIGR02532">
    <property type="entry name" value="IV_pilin_GFxxxE"/>
    <property type="match status" value="1"/>
</dbReference>
<feature type="transmembrane region" description="Helical" evidence="12">
    <location>
        <begin position="20"/>
        <end position="43"/>
    </location>
</feature>
<feature type="region of interest" description="Disordered" evidence="11">
    <location>
        <begin position="116"/>
        <end position="149"/>
    </location>
</feature>
<dbReference type="Gene3D" id="3.55.40.10">
    <property type="entry name" value="minor pseudopilin epsh domain"/>
    <property type="match status" value="1"/>
</dbReference>
<evidence type="ECO:0000256" key="7">
    <source>
        <dbReference type="ARBA" id="ARBA00022989"/>
    </source>
</evidence>
<protein>
    <recommendedName>
        <fullName evidence="2">Type II secretion system protein H</fullName>
    </recommendedName>
    <alternativeName>
        <fullName evidence="10">General secretion pathway protein H</fullName>
    </alternativeName>
</protein>
<dbReference type="PRINTS" id="PR00885">
    <property type="entry name" value="BCTERIALGSPH"/>
</dbReference>
<keyword evidence="5" id="KW-0997">Cell inner membrane</keyword>
<evidence type="ECO:0000256" key="11">
    <source>
        <dbReference type="SAM" id="MobiDB-lite"/>
    </source>
</evidence>
<proteinExistence type="inferred from homology"/>
<evidence type="ECO:0000256" key="9">
    <source>
        <dbReference type="ARBA" id="ARBA00025772"/>
    </source>
</evidence>
<dbReference type="InterPro" id="IPR012902">
    <property type="entry name" value="N_methyl_site"/>
</dbReference>
<dbReference type="NCBIfam" id="TIGR01708">
    <property type="entry name" value="typeII_sec_gspH"/>
    <property type="match status" value="1"/>
</dbReference>
<name>A0ABW1KXD1_9PROT</name>
<dbReference type="PROSITE" id="PS00409">
    <property type="entry name" value="PROKAR_NTER_METHYL"/>
    <property type="match status" value="1"/>
</dbReference>
<comment type="caution">
    <text evidence="14">The sequence shown here is derived from an EMBL/GenBank/DDBJ whole genome shotgun (WGS) entry which is preliminary data.</text>
</comment>
<dbReference type="InterPro" id="IPR022346">
    <property type="entry name" value="T2SS_GspH"/>
</dbReference>
<dbReference type="InterPro" id="IPR002416">
    <property type="entry name" value="T2SS_protein-GspH"/>
</dbReference>
<comment type="similarity">
    <text evidence="9">Belongs to the GSP H family.</text>
</comment>
<evidence type="ECO:0000256" key="4">
    <source>
        <dbReference type="ARBA" id="ARBA00022481"/>
    </source>
</evidence>
<dbReference type="SUPFAM" id="SSF54523">
    <property type="entry name" value="Pili subunits"/>
    <property type="match status" value="1"/>
</dbReference>
<evidence type="ECO:0000256" key="12">
    <source>
        <dbReference type="SAM" id="Phobius"/>
    </source>
</evidence>
<dbReference type="Proteomes" id="UP001596116">
    <property type="component" value="Unassembled WGS sequence"/>
</dbReference>
<evidence type="ECO:0000259" key="13">
    <source>
        <dbReference type="Pfam" id="PF12019"/>
    </source>
</evidence>
<evidence type="ECO:0000256" key="6">
    <source>
        <dbReference type="ARBA" id="ARBA00022692"/>
    </source>
</evidence>
<evidence type="ECO:0000256" key="2">
    <source>
        <dbReference type="ARBA" id="ARBA00021549"/>
    </source>
</evidence>
<dbReference type="Pfam" id="PF07963">
    <property type="entry name" value="N_methyl"/>
    <property type="match status" value="1"/>
</dbReference>
<evidence type="ECO:0000256" key="10">
    <source>
        <dbReference type="ARBA" id="ARBA00030775"/>
    </source>
</evidence>
<dbReference type="InterPro" id="IPR045584">
    <property type="entry name" value="Pilin-like"/>
</dbReference>
<dbReference type="RefSeq" id="WP_379882013.1">
    <property type="nucleotide sequence ID" value="NZ_JBHPON010000002.1"/>
</dbReference>
<feature type="domain" description="General secretion pathway GspH" evidence="13">
    <location>
        <begin position="53"/>
        <end position="176"/>
    </location>
</feature>
<keyword evidence="15" id="KW-1185">Reference proteome</keyword>
<dbReference type="Pfam" id="PF12019">
    <property type="entry name" value="GspH"/>
    <property type="match status" value="1"/>
</dbReference>
<keyword evidence="4" id="KW-0488">Methylation</keyword>